<dbReference type="InterPro" id="IPR054787">
    <property type="entry name" value="TrlF_ATPase"/>
</dbReference>
<evidence type="ECO:0000256" key="1">
    <source>
        <dbReference type="SAM" id="Coils"/>
    </source>
</evidence>
<feature type="coiled-coil region" evidence="1">
    <location>
        <begin position="520"/>
        <end position="643"/>
    </location>
</feature>
<name>A0A5J4IZH1_9FLAO</name>
<dbReference type="OrthoDB" id="9791620at2"/>
<dbReference type="RefSeq" id="WP_151672978.1">
    <property type="nucleotide sequence ID" value="NZ_BKCG01000002.1"/>
</dbReference>
<protein>
    <submittedName>
        <fullName evidence="2">DNA repair ATPase</fullName>
    </submittedName>
</protein>
<dbReference type="AlphaFoldDB" id="A0A5J4IZH1"/>
<keyword evidence="3" id="KW-1185">Reference proteome</keyword>
<accession>A0A5J4IZH1</accession>
<gene>
    <name evidence="2" type="ORF">ULMA_10010</name>
</gene>
<dbReference type="Gene3D" id="3.40.50.300">
    <property type="entry name" value="P-loop containing nucleotide triphosphate hydrolases"/>
    <property type="match status" value="1"/>
</dbReference>
<proteinExistence type="predicted"/>
<dbReference type="Proteomes" id="UP000326509">
    <property type="component" value="Unassembled WGS sequence"/>
</dbReference>
<comment type="caution">
    <text evidence="2">The sequence shown here is derived from an EMBL/GenBank/DDBJ whole genome shotgun (WGS) entry which is preliminary data.</text>
</comment>
<dbReference type="EMBL" id="BKCG01000002">
    <property type="protein sequence ID" value="GER58893.1"/>
    <property type="molecule type" value="Genomic_DNA"/>
</dbReference>
<evidence type="ECO:0000313" key="2">
    <source>
        <dbReference type="EMBL" id="GER58893.1"/>
    </source>
</evidence>
<reference evidence="2 3" key="1">
    <citation type="submission" date="2019-08" db="EMBL/GenBank/DDBJ databases">
        <title>Draft genome sequence of Ulvibacter marinus type strain NBRC 109484.</title>
        <authorList>
            <person name="Kawano K."/>
            <person name="Ushijima N."/>
            <person name="Kihara M."/>
            <person name="Itoh H."/>
        </authorList>
    </citation>
    <scope>NUCLEOTIDE SEQUENCE [LARGE SCALE GENOMIC DNA]</scope>
    <source>
        <strain evidence="2 3">NBRC 109484</strain>
    </source>
</reference>
<dbReference type="NCBIfam" id="NF045780">
    <property type="entry name" value="TrlF_fam_ATP"/>
    <property type="match status" value="1"/>
</dbReference>
<dbReference type="InterPro" id="IPR027417">
    <property type="entry name" value="P-loop_NTPase"/>
</dbReference>
<dbReference type="SUPFAM" id="SSF52540">
    <property type="entry name" value="P-loop containing nucleoside triphosphate hydrolases"/>
    <property type="match status" value="1"/>
</dbReference>
<evidence type="ECO:0000313" key="3">
    <source>
        <dbReference type="Proteomes" id="UP000326509"/>
    </source>
</evidence>
<organism evidence="2 3">
    <name type="scientific">Patiriisocius marinus</name>
    <dbReference type="NCBI Taxonomy" id="1397112"/>
    <lineage>
        <taxon>Bacteria</taxon>
        <taxon>Pseudomonadati</taxon>
        <taxon>Bacteroidota</taxon>
        <taxon>Flavobacteriia</taxon>
        <taxon>Flavobacteriales</taxon>
        <taxon>Flavobacteriaceae</taxon>
        <taxon>Patiriisocius</taxon>
    </lineage>
</organism>
<sequence>MSKKYPKGSEWRKWDLHVHTPSSIYHRYGADTEETWEKYIDDLEKLPSDFSVLGINDYFFIDGYERLVNEKTTNGKLKNIDLLLPVVEFRIEKFAGIDFGQLKRINLHVIFSNELPLETIKSQFLQTLEQSYFLENGEQWTRAITKESVQELGAKIKSSVPPEQLHKYGTDLTEGFNNLNVKEDKIFEALQKDCFKGKYLIAIGKTEWGDLKWTDASIATKKSIINKADIVFTASESIEAYHKAKSQLTAQQVNDILLDCSDSHYLSTETDKDRIGNCFTWIKADPTFEGLVQILYEPNERIKISDSNPNLEFDKPYISNITINDDVNVFQDEEDLSFSKNESIPLNQNLVAIIGGRGEGKSMLTDYLASSFIGQEHSKEGDFNKNGVVNLSYHKSNQSEEDIINFDLTEDKKAVDFIYINQGRLKNLVEKKDKQFQLANSIRRLAKLKQPEFNTELDKKIRESINEYHELERFFEQKDEDNNLINSIEYLEIQEKSINDFISNITTSENKDKLEKYSENLRLRNNLNSKLKELLELENELKNAIEELNLKIIKTNGDLKRISIIELNSLQKQFDEINNWKGELEKEIASISVTISVVKEEFKDYKGDLTTLLNDIDKFQKSLSEIRENIAVSKTRKERLESLKISIFETTDDSISLIDKMKLDYDNQVVELIKSWDEFKDVDSKDTLNPSQKSIMKNLLTDLEIEVKVDFDVSKFYDEIYHCIDGAKWRIKGNKEAQKNSFEIRDLDTFFEFLRNRYLEFYHYDGIHSKTFKNKLFDELERKKYLKVFPILKYKGKDLNKISVGQKGTVYLKMMLATEAFSKPIIFDQPEDDLDNEFIMQNLIGLFKELKQYRQVIIVTHNANLVVNADAEQVIVASNLDGKLNYTSGSLEDNEINSKICQILEGGEIAFEKRRNKYQKIG</sequence>
<keyword evidence="1" id="KW-0175">Coiled coil</keyword>